<reference evidence="1 2" key="1">
    <citation type="journal article" date="2018" name="Nat. Ecol. Evol.">
        <title>Pezizomycetes genomes reveal the molecular basis of ectomycorrhizal truffle lifestyle.</title>
        <authorList>
            <person name="Murat C."/>
            <person name="Payen T."/>
            <person name="Noel B."/>
            <person name="Kuo A."/>
            <person name="Morin E."/>
            <person name="Chen J."/>
            <person name="Kohler A."/>
            <person name="Krizsan K."/>
            <person name="Balestrini R."/>
            <person name="Da Silva C."/>
            <person name="Montanini B."/>
            <person name="Hainaut M."/>
            <person name="Levati E."/>
            <person name="Barry K.W."/>
            <person name="Belfiori B."/>
            <person name="Cichocki N."/>
            <person name="Clum A."/>
            <person name="Dockter R.B."/>
            <person name="Fauchery L."/>
            <person name="Guy J."/>
            <person name="Iotti M."/>
            <person name="Le Tacon F."/>
            <person name="Lindquist E.A."/>
            <person name="Lipzen A."/>
            <person name="Malagnac F."/>
            <person name="Mello A."/>
            <person name="Molinier V."/>
            <person name="Miyauchi S."/>
            <person name="Poulain J."/>
            <person name="Riccioni C."/>
            <person name="Rubini A."/>
            <person name="Sitrit Y."/>
            <person name="Splivallo R."/>
            <person name="Traeger S."/>
            <person name="Wang M."/>
            <person name="Zifcakova L."/>
            <person name="Wipf D."/>
            <person name="Zambonelli A."/>
            <person name="Paolocci F."/>
            <person name="Nowrousian M."/>
            <person name="Ottonello S."/>
            <person name="Baldrian P."/>
            <person name="Spatafora J.W."/>
            <person name="Henrissat B."/>
            <person name="Nagy L.G."/>
            <person name="Aury J.M."/>
            <person name="Wincker P."/>
            <person name="Grigoriev I.V."/>
            <person name="Bonfante P."/>
            <person name="Martin F.M."/>
        </authorList>
    </citation>
    <scope>NUCLEOTIDE SEQUENCE [LARGE SCALE GENOMIC DNA]</scope>
    <source>
        <strain evidence="1 2">120613-1</strain>
    </source>
</reference>
<evidence type="ECO:0000313" key="1">
    <source>
        <dbReference type="EMBL" id="RPA92033.1"/>
    </source>
</evidence>
<gene>
    <name evidence="1" type="ORF">L873DRAFT_1818364</name>
</gene>
<name>A0A3N4J0Y3_9PEZI</name>
<accession>A0A3N4J0Y3</accession>
<dbReference type="EMBL" id="ML120482">
    <property type="protein sequence ID" value="RPA92033.1"/>
    <property type="molecule type" value="Genomic_DNA"/>
</dbReference>
<organism evidence="1 2">
    <name type="scientific">Choiromyces venosus 120613-1</name>
    <dbReference type="NCBI Taxonomy" id="1336337"/>
    <lineage>
        <taxon>Eukaryota</taxon>
        <taxon>Fungi</taxon>
        <taxon>Dikarya</taxon>
        <taxon>Ascomycota</taxon>
        <taxon>Pezizomycotina</taxon>
        <taxon>Pezizomycetes</taxon>
        <taxon>Pezizales</taxon>
        <taxon>Tuberaceae</taxon>
        <taxon>Choiromyces</taxon>
    </lineage>
</organism>
<keyword evidence="2" id="KW-1185">Reference proteome</keyword>
<dbReference type="AlphaFoldDB" id="A0A3N4J0Y3"/>
<evidence type="ECO:0000313" key="2">
    <source>
        <dbReference type="Proteomes" id="UP000276215"/>
    </source>
</evidence>
<protein>
    <submittedName>
        <fullName evidence="1">Uncharacterized protein</fullName>
    </submittedName>
</protein>
<proteinExistence type="predicted"/>
<feature type="non-terminal residue" evidence="1">
    <location>
        <position position="1"/>
    </location>
</feature>
<sequence length="60" mass="6935">DRPRLFHCRRSADTGNKHVATGFCFKTFLHYDFDVTGQVDSGGETELVLFWDYCRQFGEG</sequence>
<dbReference type="Proteomes" id="UP000276215">
    <property type="component" value="Unassembled WGS sequence"/>
</dbReference>